<comment type="function">
    <text evidence="10">The pyruvate dehydrogenase complex catalyzes the overall conversion of pyruvate to acetyl-CoA and CO2.</text>
</comment>
<keyword evidence="8 10" id="KW-0786">Thiamine pyrophosphate</keyword>
<evidence type="ECO:0000256" key="5">
    <source>
        <dbReference type="ARBA" id="ARBA00016138"/>
    </source>
</evidence>
<proteinExistence type="predicted"/>
<evidence type="ECO:0000256" key="10">
    <source>
        <dbReference type="RuleBase" id="RU364074"/>
    </source>
</evidence>
<evidence type="ECO:0000313" key="12">
    <source>
        <dbReference type="EMBL" id="USQ93667.1"/>
    </source>
</evidence>
<dbReference type="GO" id="GO:0004739">
    <property type="term" value="F:pyruvate dehydrogenase (acetyl-transferring) activity"/>
    <property type="evidence" value="ECO:0007669"/>
    <property type="project" value="UniProtKB-EC"/>
</dbReference>
<dbReference type="Gene3D" id="3.40.50.970">
    <property type="match status" value="1"/>
</dbReference>
<organism evidence="12 13">
    <name type="scientific">Caulobacter segnis</name>
    <dbReference type="NCBI Taxonomy" id="88688"/>
    <lineage>
        <taxon>Bacteria</taxon>
        <taxon>Pseudomonadati</taxon>
        <taxon>Pseudomonadota</taxon>
        <taxon>Alphaproteobacteria</taxon>
        <taxon>Caulobacterales</taxon>
        <taxon>Caulobacteraceae</taxon>
        <taxon>Caulobacter</taxon>
    </lineage>
</organism>
<dbReference type="InterPro" id="IPR029061">
    <property type="entry name" value="THDP-binding"/>
</dbReference>
<dbReference type="InterPro" id="IPR027110">
    <property type="entry name" value="PDHB_mito-type"/>
</dbReference>
<dbReference type="SUPFAM" id="SSF52922">
    <property type="entry name" value="TK C-terminal domain-like"/>
    <property type="match status" value="1"/>
</dbReference>
<evidence type="ECO:0000256" key="7">
    <source>
        <dbReference type="ARBA" id="ARBA00023002"/>
    </source>
</evidence>
<comment type="cofactor">
    <cofactor evidence="1">
        <name>(R)-lipoate</name>
        <dbReference type="ChEBI" id="CHEBI:83088"/>
    </cofactor>
</comment>
<dbReference type="InterPro" id="IPR033248">
    <property type="entry name" value="Transketolase_C"/>
</dbReference>
<evidence type="ECO:0000256" key="1">
    <source>
        <dbReference type="ARBA" id="ARBA00001938"/>
    </source>
</evidence>
<evidence type="ECO:0000259" key="11">
    <source>
        <dbReference type="PROSITE" id="PS50968"/>
    </source>
</evidence>
<dbReference type="InterPro" id="IPR000089">
    <property type="entry name" value="Biotin_lipoyl"/>
</dbReference>
<keyword evidence="7 10" id="KW-0560">Oxidoreductase</keyword>
<dbReference type="SMART" id="SM00861">
    <property type="entry name" value="Transket_pyr"/>
    <property type="match status" value="1"/>
</dbReference>
<dbReference type="Pfam" id="PF02779">
    <property type="entry name" value="Transket_pyr"/>
    <property type="match status" value="1"/>
</dbReference>
<evidence type="ECO:0000256" key="4">
    <source>
        <dbReference type="ARBA" id="ARBA00012281"/>
    </source>
</evidence>
<sequence>MTDILMPALSPTMEEGTLAKWLVKEGDTIKAGDVIAEIETDKATMEVEAVDEGVVEAILVPAGSENVKVNTLIARLKGEGEAAAPAAPAAAPAAEAAPAPVAAAPAAGPISAASTFADPEIPAGTALKKITVRDALRDAMAEEMRKDDRVFLMGEEVAQYQGAYKVSRELLQEFGDKRVIDTPITEHGFAGMGVGAAMAGLKPIVEFMTWNFAMQAIDHIINSAAKTLYMSGGQIKSSIVFRGPNGAASRVGAQHSQDYAAWYGNVPGLKVIAPYDAADAKGLLKAAIRDPNPVVFLEHEMMYGHEFDIPDVEDWVVPIGKAKVRREGSDVTLVAYSRMVGFALKAAEELEKEGISAEVVDLRTIRPMDHATVLESVKKTNRLVTVEEGWGPMGVGAEIVARITEFGFDYLDAPPLRVHQEDVPLPYAANLEALSLPSVDKIVKAAKAVSYK</sequence>
<dbReference type="NCBIfam" id="NF006667">
    <property type="entry name" value="PRK09212.1"/>
    <property type="match status" value="1"/>
</dbReference>
<dbReference type="PROSITE" id="PS50968">
    <property type="entry name" value="BIOTINYL_LIPOYL"/>
    <property type="match status" value="1"/>
</dbReference>
<dbReference type="InterPro" id="IPR009014">
    <property type="entry name" value="Transketo_C/PFOR_II"/>
</dbReference>
<dbReference type="SUPFAM" id="SSF51230">
    <property type="entry name" value="Single hybrid motif"/>
    <property type="match status" value="1"/>
</dbReference>
<dbReference type="Proteomes" id="UP001057520">
    <property type="component" value="Chromosome"/>
</dbReference>
<dbReference type="Gene3D" id="3.40.50.920">
    <property type="match status" value="1"/>
</dbReference>
<keyword evidence="9 10" id="KW-0670">Pyruvate</keyword>
<dbReference type="PROSITE" id="PS00189">
    <property type="entry name" value="LIPOYL"/>
    <property type="match status" value="1"/>
</dbReference>
<dbReference type="PANTHER" id="PTHR11624:SF96">
    <property type="entry name" value="PYRUVATE DEHYDROGENASE E1 COMPONENT SUBUNIT BETA, MITOCHONDRIAL"/>
    <property type="match status" value="1"/>
</dbReference>
<comment type="subunit">
    <text evidence="3">Heterodimer of an alpha and a beta chain.</text>
</comment>
<dbReference type="CDD" id="cd06849">
    <property type="entry name" value="lipoyl_domain"/>
    <property type="match status" value="1"/>
</dbReference>
<dbReference type="NCBIfam" id="NF008854">
    <property type="entry name" value="PRK11892.1"/>
    <property type="match status" value="1"/>
</dbReference>
<dbReference type="Pfam" id="PF00364">
    <property type="entry name" value="Biotin_lipoyl"/>
    <property type="match status" value="1"/>
</dbReference>
<name>A0ABY4ZLI7_9CAUL</name>
<accession>A0ABY4ZLI7</accession>
<evidence type="ECO:0000256" key="3">
    <source>
        <dbReference type="ARBA" id="ARBA00011870"/>
    </source>
</evidence>
<evidence type="ECO:0000313" key="13">
    <source>
        <dbReference type="Proteomes" id="UP001057520"/>
    </source>
</evidence>
<keyword evidence="6" id="KW-0450">Lipoyl</keyword>
<reference evidence="12 13" key="1">
    <citation type="submission" date="2022-04" db="EMBL/GenBank/DDBJ databases">
        <title>Genome sequence of soybean root-associated Caulobacter segnis RL271.</title>
        <authorList>
            <person name="Longley R."/>
            <person name="Bonito G."/>
            <person name="Trigodet F."/>
            <person name="Crosson S."/>
            <person name="Fiebig A."/>
        </authorList>
    </citation>
    <scope>NUCLEOTIDE SEQUENCE [LARGE SCALE GENOMIC DNA]</scope>
    <source>
        <strain evidence="12 13">RL271</strain>
    </source>
</reference>
<evidence type="ECO:0000256" key="6">
    <source>
        <dbReference type="ARBA" id="ARBA00022823"/>
    </source>
</evidence>
<dbReference type="Pfam" id="PF02780">
    <property type="entry name" value="Transketolase_C"/>
    <property type="match status" value="1"/>
</dbReference>
<dbReference type="Gene3D" id="2.40.50.100">
    <property type="match status" value="1"/>
</dbReference>
<keyword evidence="13" id="KW-1185">Reference proteome</keyword>
<comment type="cofactor">
    <cofactor evidence="2 10">
        <name>thiamine diphosphate</name>
        <dbReference type="ChEBI" id="CHEBI:58937"/>
    </cofactor>
</comment>
<dbReference type="EMBL" id="CP096040">
    <property type="protein sequence ID" value="USQ93667.1"/>
    <property type="molecule type" value="Genomic_DNA"/>
</dbReference>
<dbReference type="CDD" id="cd07036">
    <property type="entry name" value="TPP_PYR_E1-PDHc-beta_like"/>
    <property type="match status" value="1"/>
</dbReference>
<evidence type="ECO:0000256" key="2">
    <source>
        <dbReference type="ARBA" id="ARBA00001964"/>
    </source>
</evidence>
<feature type="domain" description="Lipoyl-binding" evidence="11">
    <location>
        <begin position="1"/>
        <end position="77"/>
    </location>
</feature>
<dbReference type="PANTHER" id="PTHR11624">
    <property type="entry name" value="DEHYDROGENASE RELATED"/>
    <property type="match status" value="1"/>
</dbReference>
<gene>
    <name evidence="12" type="ORF">MZV50_13595</name>
</gene>
<evidence type="ECO:0000256" key="8">
    <source>
        <dbReference type="ARBA" id="ARBA00023052"/>
    </source>
</evidence>
<dbReference type="InterPro" id="IPR003016">
    <property type="entry name" value="2-oxoA_DH_lipoyl-BS"/>
</dbReference>
<dbReference type="EC" id="1.2.4.1" evidence="4 10"/>
<dbReference type="InterPro" id="IPR005475">
    <property type="entry name" value="Transketolase-like_Pyr-bd"/>
</dbReference>
<protein>
    <recommendedName>
        <fullName evidence="5 10">Pyruvate dehydrogenase E1 component subunit beta</fullName>
        <ecNumber evidence="4 10">1.2.4.1</ecNumber>
    </recommendedName>
</protein>
<dbReference type="SUPFAM" id="SSF52518">
    <property type="entry name" value="Thiamin diphosphate-binding fold (THDP-binding)"/>
    <property type="match status" value="1"/>
</dbReference>
<dbReference type="InterPro" id="IPR011053">
    <property type="entry name" value="Single_hybrid_motif"/>
</dbReference>
<comment type="catalytic activity">
    <reaction evidence="10">
        <text>N(6)-[(R)-lipoyl]-L-lysyl-[protein] + pyruvate + H(+) = N(6)-[(R)-S(8)-acetyldihydrolipoyl]-L-lysyl-[protein] + CO2</text>
        <dbReference type="Rhea" id="RHEA:19189"/>
        <dbReference type="Rhea" id="RHEA-COMP:10474"/>
        <dbReference type="Rhea" id="RHEA-COMP:10478"/>
        <dbReference type="ChEBI" id="CHEBI:15361"/>
        <dbReference type="ChEBI" id="CHEBI:15378"/>
        <dbReference type="ChEBI" id="CHEBI:16526"/>
        <dbReference type="ChEBI" id="CHEBI:83099"/>
        <dbReference type="ChEBI" id="CHEBI:83111"/>
        <dbReference type="EC" id="1.2.4.1"/>
    </reaction>
</comment>
<evidence type="ECO:0000256" key="9">
    <source>
        <dbReference type="ARBA" id="ARBA00023317"/>
    </source>
</evidence>